<proteinExistence type="predicted"/>
<feature type="transmembrane region" description="Helical" evidence="1">
    <location>
        <begin position="207"/>
        <end position="228"/>
    </location>
</feature>
<evidence type="ECO:0000259" key="2">
    <source>
        <dbReference type="Pfam" id="PF05569"/>
    </source>
</evidence>
<evidence type="ECO:0000256" key="1">
    <source>
        <dbReference type="SAM" id="Phobius"/>
    </source>
</evidence>
<dbReference type="STRING" id="1121316.SAMN02745207_04113"/>
<keyword evidence="1" id="KW-0472">Membrane</keyword>
<name>A0A1M5Y150_9CLOT</name>
<protein>
    <submittedName>
        <fullName evidence="3">Signal transducer regulating beta-lactamase production, contains metallopeptidase domain</fullName>
    </submittedName>
</protein>
<dbReference type="AlphaFoldDB" id="A0A1M5Y150"/>
<dbReference type="InterPro" id="IPR008756">
    <property type="entry name" value="Peptidase_M56"/>
</dbReference>
<dbReference type="PANTHER" id="PTHR34978">
    <property type="entry name" value="POSSIBLE SENSOR-TRANSDUCER PROTEIN BLAR"/>
    <property type="match status" value="1"/>
</dbReference>
<keyword evidence="1" id="KW-1133">Transmembrane helix</keyword>
<dbReference type="CDD" id="cd07341">
    <property type="entry name" value="M56_BlaR1_MecR1_like"/>
    <property type="match status" value="1"/>
</dbReference>
<dbReference type="PANTHER" id="PTHR34978:SF3">
    <property type="entry name" value="SLR0241 PROTEIN"/>
    <property type="match status" value="1"/>
</dbReference>
<dbReference type="EMBL" id="FQXM01000047">
    <property type="protein sequence ID" value="SHI05795.1"/>
    <property type="molecule type" value="Genomic_DNA"/>
</dbReference>
<dbReference type="Pfam" id="PF05569">
    <property type="entry name" value="Peptidase_M56"/>
    <property type="match status" value="1"/>
</dbReference>
<feature type="transmembrane region" description="Helical" evidence="1">
    <location>
        <begin position="37"/>
        <end position="56"/>
    </location>
</feature>
<feature type="domain" description="Peptidase M56" evidence="2">
    <location>
        <begin position="9"/>
        <end position="283"/>
    </location>
</feature>
<keyword evidence="1" id="KW-0812">Transmembrane</keyword>
<gene>
    <name evidence="3" type="ORF">SAMN02745207_04113</name>
</gene>
<organism evidence="3 4">
    <name type="scientific">Clostridium grantii DSM 8605</name>
    <dbReference type="NCBI Taxonomy" id="1121316"/>
    <lineage>
        <taxon>Bacteria</taxon>
        <taxon>Bacillati</taxon>
        <taxon>Bacillota</taxon>
        <taxon>Clostridia</taxon>
        <taxon>Eubacteriales</taxon>
        <taxon>Clostridiaceae</taxon>
        <taxon>Clostridium</taxon>
    </lineage>
</organism>
<dbReference type="RefSeq" id="WP_073340902.1">
    <property type="nucleotide sequence ID" value="NZ_FQXM01000047.1"/>
</dbReference>
<accession>A0A1M5Y150</accession>
<evidence type="ECO:0000313" key="4">
    <source>
        <dbReference type="Proteomes" id="UP000184447"/>
    </source>
</evidence>
<dbReference type="InterPro" id="IPR052173">
    <property type="entry name" value="Beta-lactam_resp_regulator"/>
</dbReference>
<feature type="transmembrane region" description="Helical" evidence="1">
    <location>
        <begin position="6"/>
        <end position="30"/>
    </location>
</feature>
<dbReference type="Proteomes" id="UP000184447">
    <property type="component" value="Unassembled WGS sequence"/>
</dbReference>
<evidence type="ECO:0000313" key="3">
    <source>
        <dbReference type="EMBL" id="SHI05795.1"/>
    </source>
</evidence>
<reference evidence="3 4" key="1">
    <citation type="submission" date="2016-11" db="EMBL/GenBank/DDBJ databases">
        <authorList>
            <person name="Jaros S."/>
            <person name="Januszkiewicz K."/>
            <person name="Wedrychowicz H."/>
        </authorList>
    </citation>
    <scope>NUCLEOTIDE SEQUENCE [LARGE SCALE GENOMIC DNA]</scope>
    <source>
        <strain evidence="3 4">DSM 8605</strain>
    </source>
</reference>
<keyword evidence="4" id="KW-1185">Reference proteome</keyword>
<sequence length="287" mass="33107">MIIESIFIKILNMSFIASYVVLAIILLRVFLRKSPKIYSYILWGIAFLRMTCFFSFKSIISLIPTESNVIDDNIGYMKSPEIYSGISSVDSIASNLINNNLPPVNEVASVNPMQIVIYIASNIWLIGIIIILIYSIISYIRLYKGVSTATLVEKNIYETDRITTAFVLGFINPRIFLPIGIKDKNYEYITSHEKTHMIRKDHIIKPLYFMAVVFHWFNPLMWISYYLMTKDMEMSCDEKVMNLKGNNMKNDYAKLLLDLSVKQSSLLSPIAFGENNTKSRIKTLWEL</sequence>
<feature type="transmembrane region" description="Helical" evidence="1">
    <location>
        <begin position="115"/>
        <end position="137"/>
    </location>
</feature>
<dbReference type="OrthoDB" id="9804799at2"/>